<dbReference type="GO" id="GO:0004332">
    <property type="term" value="F:fructose-bisphosphate aldolase activity"/>
    <property type="evidence" value="ECO:0007669"/>
    <property type="project" value="UniProtKB-EC"/>
</dbReference>
<comment type="similarity">
    <text evidence="3 8">Belongs to the class I fructose-bisphosphate aldolase family.</text>
</comment>
<evidence type="ECO:0000256" key="8">
    <source>
        <dbReference type="RuleBase" id="RU003994"/>
    </source>
</evidence>
<dbReference type="CDD" id="cd00948">
    <property type="entry name" value="FBP_aldolase_I_a"/>
    <property type="match status" value="1"/>
</dbReference>
<dbReference type="FunFam" id="3.20.20.70:FF:000140">
    <property type="entry name" value="Fructose-bisphosphate aldolase"/>
    <property type="match status" value="1"/>
</dbReference>
<dbReference type="PANTHER" id="PTHR11627">
    <property type="entry name" value="FRUCTOSE-BISPHOSPHATE ALDOLASE"/>
    <property type="match status" value="1"/>
</dbReference>
<dbReference type="Proteomes" id="UP001431209">
    <property type="component" value="Unassembled WGS sequence"/>
</dbReference>
<dbReference type="GO" id="GO:0006096">
    <property type="term" value="P:glycolytic process"/>
    <property type="evidence" value="ECO:0007669"/>
    <property type="project" value="UniProtKB-KW"/>
</dbReference>
<gene>
    <name evidence="9" type="ORF">AKO1_013199</name>
</gene>
<comment type="caution">
    <text evidence="9">The sequence shown here is derived from an EMBL/GenBank/DDBJ whole genome shotgun (WGS) entry which is preliminary data.</text>
</comment>
<dbReference type="InterPro" id="IPR013785">
    <property type="entry name" value="Aldolase_TIM"/>
</dbReference>
<sequence>MSTQNTFREELIATARAIATPGKGILAADESTGTIGNRFDKIKVENNEENRRAYRDLLLTSENIQEYISGVIFFEEQLLQKSDEGVLFPELCKQKGMVVGIKVDKGVKPLYGTDGETEVQGIDDLDKRCQKYYQQGARFAKWRAVLKIDSKTGCPSELSVHQNAYGLARYAAICQNNGLVPIIEPEVLMDGDHTIEQSFAVHQRVQAAVVKACHDHHVLWEGALLKPSMVQPGSTSGKKASAKEVAYATVTCLQRTMPPALVGVNFLSGGLSEEDATLHLNEMNKIKERVPWNLSFSYGRALQASCLKAWGGDKENKKKAQEAFLVRAKANGLATLGKYEGGNSAESSESLFVANYSY</sequence>
<evidence type="ECO:0000256" key="2">
    <source>
        <dbReference type="ARBA" id="ARBA00004714"/>
    </source>
</evidence>
<dbReference type="Gene3D" id="3.20.20.70">
    <property type="entry name" value="Aldolase class I"/>
    <property type="match status" value="1"/>
</dbReference>
<keyword evidence="5 8" id="KW-0324">Glycolysis</keyword>
<evidence type="ECO:0000313" key="9">
    <source>
        <dbReference type="EMBL" id="KAL0481944.1"/>
    </source>
</evidence>
<dbReference type="Pfam" id="PF00274">
    <property type="entry name" value="Glycolytic"/>
    <property type="match status" value="1"/>
</dbReference>
<evidence type="ECO:0000256" key="5">
    <source>
        <dbReference type="ARBA" id="ARBA00023152"/>
    </source>
</evidence>
<dbReference type="NCBIfam" id="NF033379">
    <property type="entry name" value="FrucBisAld_I"/>
    <property type="match status" value="1"/>
</dbReference>
<evidence type="ECO:0000256" key="1">
    <source>
        <dbReference type="ARBA" id="ARBA00000441"/>
    </source>
</evidence>
<evidence type="ECO:0000256" key="3">
    <source>
        <dbReference type="ARBA" id="ARBA00010387"/>
    </source>
</evidence>
<organism evidence="9 10">
    <name type="scientific">Acrasis kona</name>
    <dbReference type="NCBI Taxonomy" id="1008807"/>
    <lineage>
        <taxon>Eukaryota</taxon>
        <taxon>Discoba</taxon>
        <taxon>Heterolobosea</taxon>
        <taxon>Tetramitia</taxon>
        <taxon>Eutetramitia</taxon>
        <taxon>Acrasidae</taxon>
        <taxon>Acrasis</taxon>
    </lineage>
</organism>
<keyword evidence="6 8" id="KW-0456">Lyase</keyword>
<evidence type="ECO:0000256" key="7">
    <source>
        <dbReference type="ARBA" id="ARBA00023270"/>
    </source>
</evidence>
<accession>A0AAW2YXX0</accession>
<evidence type="ECO:0000256" key="4">
    <source>
        <dbReference type="ARBA" id="ARBA00013068"/>
    </source>
</evidence>
<dbReference type="EC" id="4.1.2.13" evidence="4 8"/>
<protein>
    <recommendedName>
        <fullName evidence="4 8">Fructose-bisphosphate aldolase</fullName>
        <ecNumber evidence="4 8">4.1.2.13</ecNumber>
    </recommendedName>
</protein>
<dbReference type="InterPro" id="IPR000741">
    <property type="entry name" value="FBA_I"/>
</dbReference>
<name>A0AAW2YXX0_9EUKA</name>
<evidence type="ECO:0000256" key="6">
    <source>
        <dbReference type="ARBA" id="ARBA00023239"/>
    </source>
</evidence>
<keyword evidence="10" id="KW-1185">Reference proteome</keyword>
<proteinExistence type="inferred from homology"/>
<reference evidence="9 10" key="1">
    <citation type="submission" date="2024-03" db="EMBL/GenBank/DDBJ databases">
        <title>The Acrasis kona genome and developmental transcriptomes reveal deep origins of eukaryotic multicellular pathways.</title>
        <authorList>
            <person name="Sheikh S."/>
            <person name="Fu C.-J."/>
            <person name="Brown M.W."/>
            <person name="Baldauf S.L."/>
        </authorList>
    </citation>
    <scope>NUCLEOTIDE SEQUENCE [LARGE SCALE GENOMIC DNA]</scope>
    <source>
        <strain evidence="9 10">ATCC MYA-3509</strain>
    </source>
</reference>
<dbReference type="SUPFAM" id="SSF51569">
    <property type="entry name" value="Aldolase"/>
    <property type="match status" value="1"/>
</dbReference>
<keyword evidence="7" id="KW-0704">Schiff base</keyword>
<dbReference type="InterPro" id="IPR029768">
    <property type="entry name" value="Aldolase_I_AS"/>
</dbReference>
<evidence type="ECO:0000313" key="10">
    <source>
        <dbReference type="Proteomes" id="UP001431209"/>
    </source>
</evidence>
<dbReference type="PROSITE" id="PS00158">
    <property type="entry name" value="ALDOLASE_CLASS_I"/>
    <property type="match status" value="1"/>
</dbReference>
<dbReference type="AlphaFoldDB" id="A0AAW2YXX0"/>
<comment type="pathway">
    <text evidence="2">Carbohydrate degradation; glycolysis; D-glyceraldehyde 3-phosphate and glycerone phosphate from D-glucose: step 4/4.</text>
</comment>
<dbReference type="EMBL" id="JAOPGA020000798">
    <property type="protein sequence ID" value="KAL0481944.1"/>
    <property type="molecule type" value="Genomic_DNA"/>
</dbReference>
<comment type="catalytic activity">
    <reaction evidence="1 8">
        <text>beta-D-fructose 1,6-bisphosphate = D-glyceraldehyde 3-phosphate + dihydroxyacetone phosphate</text>
        <dbReference type="Rhea" id="RHEA:14729"/>
        <dbReference type="ChEBI" id="CHEBI:32966"/>
        <dbReference type="ChEBI" id="CHEBI:57642"/>
        <dbReference type="ChEBI" id="CHEBI:59776"/>
        <dbReference type="EC" id="4.1.2.13"/>
    </reaction>
</comment>